<dbReference type="Pfam" id="PF00891">
    <property type="entry name" value="Methyltransf_2"/>
    <property type="match status" value="1"/>
</dbReference>
<dbReference type="Gene3D" id="1.10.10.10">
    <property type="entry name" value="Winged helix-like DNA-binding domain superfamily/Winged helix DNA-binding domain"/>
    <property type="match status" value="1"/>
</dbReference>
<gene>
    <name evidence="6" type="ORF">GCM10009864_74300</name>
</gene>
<evidence type="ECO:0000313" key="6">
    <source>
        <dbReference type="EMBL" id="GAA2689467.1"/>
    </source>
</evidence>
<evidence type="ECO:0000256" key="3">
    <source>
        <dbReference type="ARBA" id="ARBA00022691"/>
    </source>
</evidence>
<dbReference type="EMBL" id="BAAARK010000048">
    <property type="protein sequence ID" value="GAA2689467.1"/>
    <property type="molecule type" value="Genomic_DNA"/>
</dbReference>
<dbReference type="Gene3D" id="3.40.50.150">
    <property type="entry name" value="Vaccinia Virus protein VP39"/>
    <property type="match status" value="1"/>
</dbReference>
<dbReference type="GO" id="GO:0032259">
    <property type="term" value="P:methylation"/>
    <property type="evidence" value="ECO:0007669"/>
    <property type="project" value="UniProtKB-KW"/>
</dbReference>
<proteinExistence type="predicted"/>
<evidence type="ECO:0000313" key="7">
    <source>
        <dbReference type="Proteomes" id="UP001500994"/>
    </source>
</evidence>
<evidence type="ECO:0000256" key="2">
    <source>
        <dbReference type="ARBA" id="ARBA00022679"/>
    </source>
</evidence>
<name>A0ABN3T0J4_9ACTN</name>
<feature type="domain" description="O-methyltransferase dimerisation" evidence="5">
    <location>
        <begin position="21"/>
        <end position="96"/>
    </location>
</feature>
<dbReference type="InterPro" id="IPR036390">
    <property type="entry name" value="WH_DNA-bd_sf"/>
</dbReference>
<keyword evidence="2" id="KW-0808">Transferase</keyword>
<dbReference type="Pfam" id="PF08100">
    <property type="entry name" value="Dimerisation"/>
    <property type="match status" value="1"/>
</dbReference>
<dbReference type="PANTHER" id="PTHR43712">
    <property type="entry name" value="PUTATIVE (AFU_ORTHOLOGUE AFUA_4G14580)-RELATED"/>
    <property type="match status" value="1"/>
</dbReference>
<reference evidence="6 7" key="1">
    <citation type="journal article" date="2019" name="Int. J. Syst. Evol. Microbiol.">
        <title>The Global Catalogue of Microorganisms (GCM) 10K type strain sequencing project: providing services to taxonomists for standard genome sequencing and annotation.</title>
        <authorList>
            <consortium name="The Broad Institute Genomics Platform"/>
            <consortium name="The Broad Institute Genome Sequencing Center for Infectious Disease"/>
            <person name="Wu L."/>
            <person name="Ma J."/>
        </authorList>
    </citation>
    <scope>NUCLEOTIDE SEQUENCE [LARGE SCALE GENOMIC DNA]</scope>
    <source>
        <strain evidence="6 7">JCM 16374</strain>
    </source>
</reference>
<accession>A0ABN3T0J4</accession>
<protein>
    <submittedName>
        <fullName evidence="6">Methyltransferase</fullName>
    </submittedName>
</protein>
<dbReference type="PIRSF" id="PIRSF005739">
    <property type="entry name" value="O-mtase"/>
    <property type="match status" value="1"/>
</dbReference>
<dbReference type="Proteomes" id="UP001500994">
    <property type="component" value="Unassembled WGS sequence"/>
</dbReference>
<dbReference type="PROSITE" id="PS51683">
    <property type="entry name" value="SAM_OMT_II"/>
    <property type="match status" value="1"/>
</dbReference>
<evidence type="ECO:0000259" key="4">
    <source>
        <dbReference type="Pfam" id="PF00891"/>
    </source>
</evidence>
<sequence length="346" mass="37665">MEIGLAGLAPTKPAPALAMLRLLGGFQISQALYVAARARIADQLLEGPRPLHELAESSGLWPEPLARIIQALAVEEVFDYDAETEEVRLGRLGRTLASGVSDSVRNVALTWMETHYQPFGHLWQTAETGRPAADLALGMPFFDWLGQKPDRVETFTAAMTDFVKAIRQDAVNAVELDGAHTLVDIGGADGTVLVTLASRYPELHGVVFDLPHVVEAAPELLRAHQVDDRITTAGGDFFTEVPPGDCYLLSFVLHDWSDEKAGHILDRIHQAASVPDARLVLVETVLDRGDAPQIARLLDLTMLGMLTGRERSSAAWRELLAANGFRLDRIRPTAGPMCVIEATRTG</sequence>
<dbReference type="InterPro" id="IPR001077">
    <property type="entry name" value="COMT_C"/>
</dbReference>
<feature type="domain" description="O-methyltransferase C-terminal" evidence="4">
    <location>
        <begin position="129"/>
        <end position="326"/>
    </location>
</feature>
<keyword evidence="3" id="KW-0949">S-adenosyl-L-methionine</keyword>
<dbReference type="SUPFAM" id="SSF46785">
    <property type="entry name" value="Winged helix' DNA-binding domain"/>
    <property type="match status" value="1"/>
</dbReference>
<dbReference type="InterPro" id="IPR016461">
    <property type="entry name" value="COMT-like"/>
</dbReference>
<evidence type="ECO:0000256" key="1">
    <source>
        <dbReference type="ARBA" id="ARBA00022603"/>
    </source>
</evidence>
<evidence type="ECO:0000259" key="5">
    <source>
        <dbReference type="Pfam" id="PF08100"/>
    </source>
</evidence>
<dbReference type="InterPro" id="IPR036388">
    <property type="entry name" value="WH-like_DNA-bd_sf"/>
</dbReference>
<comment type="caution">
    <text evidence="6">The sequence shown here is derived from an EMBL/GenBank/DDBJ whole genome shotgun (WGS) entry which is preliminary data.</text>
</comment>
<dbReference type="PANTHER" id="PTHR43712:SF2">
    <property type="entry name" value="O-METHYLTRANSFERASE CICE"/>
    <property type="match status" value="1"/>
</dbReference>
<dbReference type="SUPFAM" id="SSF53335">
    <property type="entry name" value="S-adenosyl-L-methionine-dependent methyltransferases"/>
    <property type="match status" value="1"/>
</dbReference>
<dbReference type="InterPro" id="IPR012967">
    <property type="entry name" value="COMT_dimerisation"/>
</dbReference>
<keyword evidence="7" id="KW-1185">Reference proteome</keyword>
<dbReference type="InterPro" id="IPR029063">
    <property type="entry name" value="SAM-dependent_MTases_sf"/>
</dbReference>
<dbReference type="RefSeq" id="WP_344583998.1">
    <property type="nucleotide sequence ID" value="NZ_BAAARK010000048.1"/>
</dbReference>
<organism evidence="6 7">
    <name type="scientific">Streptomyces lunalinharesii</name>
    <dbReference type="NCBI Taxonomy" id="333384"/>
    <lineage>
        <taxon>Bacteria</taxon>
        <taxon>Bacillati</taxon>
        <taxon>Actinomycetota</taxon>
        <taxon>Actinomycetes</taxon>
        <taxon>Kitasatosporales</taxon>
        <taxon>Streptomycetaceae</taxon>
        <taxon>Streptomyces</taxon>
    </lineage>
</organism>
<keyword evidence="1 6" id="KW-0489">Methyltransferase</keyword>
<dbReference type="GO" id="GO:0008168">
    <property type="term" value="F:methyltransferase activity"/>
    <property type="evidence" value="ECO:0007669"/>
    <property type="project" value="UniProtKB-KW"/>
</dbReference>